<name>A0A6V7HCC7_9HYME</name>
<evidence type="ECO:0000256" key="1">
    <source>
        <dbReference type="ARBA" id="ARBA00003257"/>
    </source>
</evidence>
<evidence type="ECO:0000256" key="3">
    <source>
        <dbReference type="ARBA" id="ARBA00049551"/>
    </source>
</evidence>
<dbReference type="InterPro" id="IPR001750">
    <property type="entry name" value="ND/Mrp_TM"/>
</dbReference>
<sequence length="92" mass="10265">PVFCLIIYSNNSTYSGIISCSLINSSSVTAGIYLIIIYEYKSFIILFSRITIIASGLIANFEIDFKKIIAFSTLSQTFYSAHIYQVIMPNSS</sequence>
<keyword evidence="4" id="KW-0472">Membrane</keyword>
<dbReference type="EC" id="7.1.1.2" evidence="2"/>
<dbReference type="GO" id="GO:0008137">
    <property type="term" value="F:NADH dehydrogenase (ubiquinone) activity"/>
    <property type="evidence" value="ECO:0007669"/>
    <property type="project" value="UniProtKB-EC"/>
</dbReference>
<proteinExistence type="predicted"/>
<reference evidence="6" key="1">
    <citation type="submission" date="2020-07" db="EMBL/GenBank/DDBJ databases">
        <authorList>
            <person name="Nazaruddin N."/>
        </authorList>
    </citation>
    <scope>NUCLEOTIDE SEQUENCE</scope>
</reference>
<feature type="transmembrane region" description="Helical" evidence="4">
    <location>
        <begin position="42"/>
        <end position="61"/>
    </location>
</feature>
<feature type="non-terminal residue" evidence="6">
    <location>
        <position position="1"/>
    </location>
</feature>
<evidence type="ECO:0000259" key="5">
    <source>
        <dbReference type="Pfam" id="PF00361"/>
    </source>
</evidence>
<evidence type="ECO:0000313" key="7">
    <source>
        <dbReference type="Proteomes" id="UP000752696"/>
    </source>
</evidence>
<evidence type="ECO:0000256" key="4">
    <source>
        <dbReference type="SAM" id="Phobius"/>
    </source>
</evidence>
<dbReference type="Pfam" id="PF00361">
    <property type="entry name" value="Proton_antipo_M"/>
    <property type="match status" value="1"/>
</dbReference>
<organism evidence="6 7">
    <name type="scientific">Heterotrigona itama</name>
    <dbReference type="NCBI Taxonomy" id="395501"/>
    <lineage>
        <taxon>Eukaryota</taxon>
        <taxon>Metazoa</taxon>
        <taxon>Ecdysozoa</taxon>
        <taxon>Arthropoda</taxon>
        <taxon>Hexapoda</taxon>
        <taxon>Insecta</taxon>
        <taxon>Pterygota</taxon>
        <taxon>Neoptera</taxon>
        <taxon>Endopterygota</taxon>
        <taxon>Hymenoptera</taxon>
        <taxon>Apocrita</taxon>
        <taxon>Aculeata</taxon>
        <taxon>Apoidea</taxon>
        <taxon>Anthophila</taxon>
        <taxon>Apidae</taxon>
        <taxon>Heterotrigona</taxon>
    </lineage>
</organism>
<gene>
    <name evidence="6" type="ORF">MHI_LOCUS691021</name>
</gene>
<evidence type="ECO:0000313" key="6">
    <source>
        <dbReference type="EMBL" id="CAD1476848.1"/>
    </source>
</evidence>
<feature type="non-terminal residue" evidence="6">
    <location>
        <position position="92"/>
    </location>
</feature>
<protein>
    <recommendedName>
        <fullName evidence="2">NADH:ubiquinone reductase (H(+)-translocating)</fullName>
        <ecNumber evidence="2">7.1.1.2</ecNumber>
    </recommendedName>
</protein>
<dbReference type="OrthoDB" id="6776564at2759"/>
<feature type="transmembrane region" description="Helical" evidence="4">
    <location>
        <begin position="12"/>
        <end position="36"/>
    </location>
</feature>
<dbReference type="Proteomes" id="UP000752696">
    <property type="component" value="Unassembled WGS sequence"/>
</dbReference>
<feature type="domain" description="NADH:quinone oxidoreductase/Mrp antiporter transmembrane" evidence="5">
    <location>
        <begin position="25"/>
        <end position="77"/>
    </location>
</feature>
<comment type="function">
    <text evidence="1">Core subunit of the mitochondrial membrane respiratory chain NADH dehydrogenase (Complex I) that is believed to belong to the minimal assembly required for catalysis. Complex I functions in the transfer of electrons from NADH to the respiratory chain. The immediate electron acceptor for the enzyme is believed to be ubiquinone.</text>
</comment>
<accession>A0A6V7HCC7</accession>
<comment type="caution">
    <text evidence="6">The sequence shown here is derived from an EMBL/GenBank/DDBJ whole genome shotgun (WGS) entry which is preliminary data.</text>
</comment>
<evidence type="ECO:0000256" key="2">
    <source>
        <dbReference type="ARBA" id="ARBA00012944"/>
    </source>
</evidence>
<comment type="catalytic activity">
    <reaction evidence="3">
        <text>a ubiquinone + NADH + 5 H(+)(in) = a ubiquinol + NAD(+) + 4 H(+)(out)</text>
        <dbReference type="Rhea" id="RHEA:29091"/>
        <dbReference type="Rhea" id="RHEA-COMP:9565"/>
        <dbReference type="Rhea" id="RHEA-COMP:9566"/>
        <dbReference type="ChEBI" id="CHEBI:15378"/>
        <dbReference type="ChEBI" id="CHEBI:16389"/>
        <dbReference type="ChEBI" id="CHEBI:17976"/>
        <dbReference type="ChEBI" id="CHEBI:57540"/>
        <dbReference type="ChEBI" id="CHEBI:57945"/>
        <dbReference type="EC" id="7.1.1.2"/>
    </reaction>
</comment>
<keyword evidence="4" id="KW-1133">Transmembrane helix</keyword>
<keyword evidence="7" id="KW-1185">Reference proteome</keyword>
<dbReference type="EMBL" id="CAJDYZ010009607">
    <property type="protein sequence ID" value="CAD1476848.1"/>
    <property type="molecule type" value="Genomic_DNA"/>
</dbReference>
<dbReference type="AlphaFoldDB" id="A0A6V7HCC7"/>
<keyword evidence="4" id="KW-0812">Transmembrane</keyword>